<dbReference type="Proteomes" id="UP000886595">
    <property type="component" value="Unassembled WGS sequence"/>
</dbReference>
<evidence type="ECO:0000259" key="3">
    <source>
        <dbReference type="Pfam" id="PF13456"/>
    </source>
</evidence>
<feature type="compositionally biased region" description="Basic residues" evidence="1">
    <location>
        <begin position="419"/>
        <end position="430"/>
    </location>
</feature>
<keyword evidence="5" id="KW-1185">Reference proteome</keyword>
<organism evidence="4 5">
    <name type="scientific">Brassica carinata</name>
    <name type="common">Ethiopian mustard</name>
    <name type="synonym">Abyssinian cabbage</name>
    <dbReference type="NCBI Taxonomy" id="52824"/>
    <lineage>
        <taxon>Eukaryota</taxon>
        <taxon>Viridiplantae</taxon>
        <taxon>Streptophyta</taxon>
        <taxon>Embryophyta</taxon>
        <taxon>Tracheophyta</taxon>
        <taxon>Spermatophyta</taxon>
        <taxon>Magnoliopsida</taxon>
        <taxon>eudicotyledons</taxon>
        <taxon>Gunneridae</taxon>
        <taxon>Pentapetalae</taxon>
        <taxon>rosids</taxon>
        <taxon>malvids</taxon>
        <taxon>Brassicales</taxon>
        <taxon>Brassicaceae</taxon>
        <taxon>Brassiceae</taxon>
        <taxon>Brassica</taxon>
    </lineage>
</organism>
<dbReference type="GO" id="GO:0004523">
    <property type="term" value="F:RNA-DNA hybrid ribonuclease activity"/>
    <property type="evidence" value="ECO:0007669"/>
    <property type="project" value="InterPro"/>
</dbReference>
<feature type="compositionally biased region" description="Basic and acidic residues" evidence="1">
    <location>
        <begin position="99"/>
        <end position="119"/>
    </location>
</feature>
<keyword evidence="2" id="KW-0812">Transmembrane</keyword>
<dbReference type="OrthoDB" id="10470097at2759"/>
<dbReference type="GO" id="GO:0003676">
    <property type="term" value="F:nucleic acid binding"/>
    <property type="evidence" value="ECO:0007669"/>
    <property type="project" value="InterPro"/>
</dbReference>
<comment type="caution">
    <text evidence="4">The sequence shown here is derived from an EMBL/GenBank/DDBJ whole genome shotgun (WGS) entry which is preliminary data.</text>
</comment>
<feature type="compositionally biased region" description="Polar residues" evidence="1">
    <location>
        <begin position="160"/>
        <end position="185"/>
    </location>
</feature>
<evidence type="ECO:0000256" key="2">
    <source>
        <dbReference type="SAM" id="Phobius"/>
    </source>
</evidence>
<evidence type="ECO:0000256" key="1">
    <source>
        <dbReference type="SAM" id="MobiDB-lite"/>
    </source>
</evidence>
<dbReference type="AlphaFoldDB" id="A0A8X7TQQ8"/>
<feature type="compositionally biased region" description="Polar residues" evidence="1">
    <location>
        <begin position="84"/>
        <end position="95"/>
    </location>
</feature>
<accession>A0A8X7TQQ8</accession>
<dbReference type="InterPro" id="IPR002156">
    <property type="entry name" value="RNaseH_domain"/>
</dbReference>
<keyword evidence="2" id="KW-1133">Transmembrane helix</keyword>
<keyword evidence="2" id="KW-0472">Membrane</keyword>
<feature type="transmembrane region" description="Helical" evidence="2">
    <location>
        <begin position="39"/>
        <end position="57"/>
    </location>
</feature>
<evidence type="ECO:0000313" key="4">
    <source>
        <dbReference type="EMBL" id="KAG2250409.1"/>
    </source>
</evidence>
<dbReference type="Pfam" id="PF13456">
    <property type="entry name" value="RVT_3"/>
    <property type="match status" value="1"/>
</dbReference>
<gene>
    <name evidence="4" type="ORF">Bca52824_080545</name>
</gene>
<feature type="region of interest" description="Disordered" evidence="1">
    <location>
        <begin position="73"/>
        <end position="185"/>
    </location>
</feature>
<evidence type="ECO:0000313" key="5">
    <source>
        <dbReference type="Proteomes" id="UP000886595"/>
    </source>
</evidence>
<name>A0A8X7TQQ8_BRACI</name>
<protein>
    <recommendedName>
        <fullName evidence="3">RNase H type-1 domain-containing protein</fullName>
    </recommendedName>
</protein>
<sequence length="648" mass="72674">MFPYLVAAFIAACVSVTLSFAMFATPVCGISLLEIWSLLSRALWFFTGIGVLFVLVYDQESYLQKPESSNKLQKDEIKLHPTAPRTSWQQKTSLCPLTKEQESNISEKRHYSQRLDRHGRPFGTRPSEKTTTPAYGSKPLNASPRYRIKETPRTHKSRSPTDSHSYQRQRNPSAPRQDITTRNTSLVNQLRVDSRRRSLSFGTRTNGENLITPLQNHVVTNTEVQLHENIMNELQDVTLQYVNVSDPVESETRRQRVLEGETHNLMAETAATMLAHALTNGNQNGSNHAFYATLEATENPGGQLAGEDLVSEVERVSPEPTQPIQPRKRGKPPGKSGTTSKQPVLNGTGSKKHKVQAIQNSPGIRRSYSTQSIAEQQESKAGNKQPGQKRKPLIQKPPATAGQANPESWETWEPSTPGKARKRNGSRPKPKLADFHNPSPIERKITACRQPISKWNKDHHENSQAKIREGKNRLEQAMSSSNTNEALIAEIDKELRMAYKEEKDYWRQRSRTLWLALGDKNSGFFHATTRVRRGINKFSILEVILEYFSNLFTASDSSPTMVLEEALIPLFQAHAHRLTNVGFKSDAQIIIRAINGGDSIIGLFGILQDIQNLTCYLPVFSFSHIPHSENAAAGLLAKRALSNMYSAQ</sequence>
<feature type="compositionally biased region" description="Polar residues" evidence="1">
    <location>
        <begin position="357"/>
        <end position="386"/>
    </location>
</feature>
<feature type="compositionally biased region" description="Polar residues" evidence="1">
    <location>
        <begin position="336"/>
        <end position="349"/>
    </location>
</feature>
<reference evidence="4 5" key="1">
    <citation type="submission" date="2020-02" db="EMBL/GenBank/DDBJ databases">
        <authorList>
            <person name="Ma Q."/>
            <person name="Huang Y."/>
            <person name="Song X."/>
            <person name="Pei D."/>
        </authorList>
    </citation>
    <scope>NUCLEOTIDE SEQUENCE [LARGE SCALE GENOMIC DNA]</scope>
    <source>
        <strain evidence="4">Sxm20200214</strain>
        <tissue evidence="4">Leaf</tissue>
    </source>
</reference>
<dbReference type="EMBL" id="JAAMPC010000016">
    <property type="protein sequence ID" value="KAG2250409.1"/>
    <property type="molecule type" value="Genomic_DNA"/>
</dbReference>
<feature type="domain" description="RNase H type-1" evidence="3">
    <location>
        <begin position="570"/>
        <end position="640"/>
    </location>
</feature>
<feature type="region of interest" description="Disordered" evidence="1">
    <location>
        <begin position="313"/>
        <end position="441"/>
    </location>
</feature>
<proteinExistence type="predicted"/>